<protein>
    <submittedName>
        <fullName evidence="1">Uncharacterized protein</fullName>
    </submittedName>
</protein>
<reference evidence="1 2" key="1">
    <citation type="submission" date="2016-10" db="EMBL/GenBank/DDBJ databases">
        <authorList>
            <person name="de Groot N.N."/>
        </authorList>
    </citation>
    <scope>NUCLEOTIDE SEQUENCE [LARGE SCALE GENOMIC DNA]</scope>
    <source>
        <strain evidence="1 2">DSM 43941</strain>
    </source>
</reference>
<accession>A0A1H1V938</accession>
<dbReference type="EMBL" id="LT629758">
    <property type="protein sequence ID" value="SDS81140.1"/>
    <property type="molecule type" value="Genomic_DNA"/>
</dbReference>
<dbReference type="AlphaFoldDB" id="A0A1H1V938"/>
<dbReference type="STRING" id="113562.SAMN04489716_1678"/>
<proteinExistence type="predicted"/>
<dbReference type="RefSeq" id="WP_269461006.1">
    <property type="nucleotide sequence ID" value="NZ_BOMJ01000076.1"/>
</dbReference>
<keyword evidence="2" id="KW-1185">Reference proteome</keyword>
<organism evidence="1 2">
    <name type="scientific">Actinoplanes derwentensis</name>
    <dbReference type="NCBI Taxonomy" id="113562"/>
    <lineage>
        <taxon>Bacteria</taxon>
        <taxon>Bacillati</taxon>
        <taxon>Actinomycetota</taxon>
        <taxon>Actinomycetes</taxon>
        <taxon>Micromonosporales</taxon>
        <taxon>Micromonosporaceae</taxon>
        <taxon>Actinoplanes</taxon>
    </lineage>
</organism>
<sequence length="41" mass="4369">MPETTEQAPVEETEQIPAPIPTMILLEGTEDAPVCENGACL</sequence>
<gene>
    <name evidence="1" type="ORF">SAMN04489716_1678</name>
</gene>
<name>A0A1H1V938_9ACTN</name>
<evidence type="ECO:0000313" key="2">
    <source>
        <dbReference type="Proteomes" id="UP000198688"/>
    </source>
</evidence>
<dbReference type="Proteomes" id="UP000198688">
    <property type="component" value="Chromosome I"/>
</dbReference>
<evidence type="ECO:0000313" key="1">
    <source>
        <dbReference type="EMBL" id="SDS81140.1"/>
    </source>
</evidence>